<dbReference type="AlphaFoldDB" id="D1AGN5"/>
<reference evidence="2" key="1">
    <citation type="submission" date="2009-09" db="EMBL/GenBank/DDBJ databases">
        <title>The complete chromosome of Sebaldella termitidis ATCC 33386.</title>
        <authorList>
            <consortium name="US DOE Joint Genome Institute (JGI-PGF)"/>
            <person name="Lucas S."/>
            <person name="Copeland A."/>
            <person name="Lapidus A."/>
            <person name="Glavina del Rio T."/>
            <person name="Dalin E."/>
            <person name="Tice H."/>
            <person name="Bruce D."/>
            <person name="Goodwin L."/>
            <person name="Pitluck S."/>
            <person name="Kyrpides N."/>
            <person name="Mavromatis K."/>
            <person name="Ivanova N."/>
            <person name="Mikhailova N."/>
            <person name="Sims D."/>
            <person name="Meincke L."/>
            <person name="Brettin T."/>
            <person name="Detter J.C."/>
            <person name="Han C."/>
            <person name="Larimer F."/>
            <person name="Land M."/>
            <person name="Hauser L."/>
            <person name="Markowitz V."/>
            <person name="Cheng J.F."/>
            <person name="Hugenholtz P."/>
            <person name="Woyke T."/>
            <person name="Wu D."/>
            <person name="Eisen J.A."/>
        </authorList>
    </citation>
    <scope>NUCLEOTIDE SEQUENCE [LARGE SCALE GENOMIC DNA]</scope>
    <source>
        <strain evidence="2">ATCC 33386 / NCTC 11300</strain>
    </source>
</reference>
<dbReference type="RefSeq" id="WP_012863330.1">
    <property type="nucleotide sequence ID" value="NC_013517.1"/>
</dbReference>
<protein>
    <submittedName>
        <fullName evidence="1">Uncharacterized protein</fullName>
    </submittedName>
</protein>
<name>D1AGN5_SEBTE</name>
<evidence type="ECO:0000313" key="2">
    <source>
        <dbReference type="Proteomes" id="UP000000845"/>
    </source>
</evidence>
<dbReference type="STRING" id="526218.Sterm_3922"/>
<dbReference type="KEGG" id="str:Sterm_3922"/>
<gene>
    <name evidence="1" type="ordered locus">Sterm_3922</name>
</gene>
<reference evidence="1 2" key="2">
    <citation type="journal article" date="2010" name="Stand. Genomic Sci.">
        <title>Complete genome sequence of Sebaldella termitidis type strain (NCTC 11300).</title>
        <authorList>
            <person name="Harmon-Smith M."/>
            <person name="Celia L."/>
            <person name="Chertkov O."/>
            <person name="Lapidus A."/>
            <person name="Copeland A."/>
            <person name="Glavina Del Rio T."/>
            <person name="Nolan M."/>
            <person name="Lucas S."/>
            <person name="Tice H."/>
            <person name="Cheng J.F."/>
            <person name="Han C."/>
            <person name="Detter J.C."/>
            <person name="Bruce D."/>
            <person name="Goodwin L."/>
            <person name="Pitluck S."/>
            <person name="Pati A."/>
            <person name="Liolios K."/>
            <person name="Ivanova N."/>
            <person name="Mavromatis K."/>
            <person name="Mikhailova N."/>
            <person name="Chen A."/>
            <person name="Palaniappan K."/>
            <person name="Land M."/>
            <person name="Hauser L."/>
            <person name="Chang Y.J."/>
            <person name="Jeffries C.D."/>
            <person name="Brettin T."/>
            <person name="Goker M."/>
            <person name="Beck B."/>
            <person name="Bristow J."/>
            <person name="Eisen J.A."/>
            <person name="Markowitz V."/>
            <person name="Hugenholtz P."/>
            <person name="Kyrpides N.C."/>
            <person name="Klenk H.P."/>
            <person name="Chen F."/>
        </authorList>
    </citation>
    <scope>NUCLEOTIDE SEQUENCE [LARGE SCALE GENOMIC DNA]</scope>
    <source>
        <strain evidence="2">ATCC 33386 / NCTC 11300</strain>
    </source>
</reference>
<evidence type="ECO:0000313" key="1">
    <source>
        <dbReference type="EMBL" id="ACZ10755.1"/>
    </source>
</evidence>
<dbReference type="HOGENOM" id="CLU_186196_1_0_0"/>
<keyword evidence="2" id="KW-1185">Reference proteome</keyword>
<sequence length="64" mass="7567">MKKSKNMKPEEAAKIMEKDVMFVRKGLQRGTLPFGYAVLTQTNPDRWSYHISRKQFEEYIGEID</sequence>
<dbReference type="EMBL" id="CP001739">
    <property type="protein sequence ID" value="ACZ10755.1"/>
    <property type="molecule type" value="Genomic_DNA"/>
</dbReference>
<organism evidence="1 2">
    <name type="scientific">Sebaldella termitidis (strain ATCC 33386 / NCTC 11300)</name>
    <dbReference type="NCBI Taxonomy" id="526218"/>
    <lineage>
        <taxon>Bacteria</taxon>
        <taxon>Fusobacteriati</taxon>
        <taxon>Fusobacteriota</taxon>
        <taxon>Fusobacteriia</taxon>
        <taxon>Fusobacteriales</taxon>
        <taxon>Leptotrichiaceae</taxon>
        <taxon>Sebaldella</taxon>
    </lineage>
</organism>
<proteinExistence type="predicted"/>
<accession>D1AGN5</accession>
<dbReference type="Proteomes" id="UP000000845">
    <property type="component" value="Chromosome"/>
</dbReference>